<sequence length="1057" mass="111713">MGAVRFGILGATEAHTGDGRRLTVGGPRLRALLALLLLDAGRVVPRERLIDGLYGADPPANVTNALQSQVSRLRQVLSAGAADPVEFHPAGYRLAVDPDDVDVHRFTRLADAGRAALTGGDHRRAAALLREALGLWRGEPLADVDAPFAPAEAGRLRDHRLGAVEDRIEADLAAAGTGVGDVRSLVTELRGLVAAHPFRERLHGQLMRALHADGRRAEALAAFADLRRLLADELGADPSPELTALHTTLLRHEDAPGPAAPPRPSPLPGQLTSFVGREEELRRLAKLLGESRIVTLHGPGGAGKTRLALEAAQRYADEVRLVELAALPPGAPVAPAVLAALDLRDTPLRVPGGPRDVTDRLVAALADRRLLLVLDNCEHVVDDAARFTARLLGAAPGVRVLATSREPLGLTGEALCPVLGLPVPGDTAPPEQARAYAAVRLFAERAADVAPDFTLDADTVTEVLRICRTLDGLPLAIELAAARLRALPLAEVAARLDDRFRLLNRGSRVAAPRHQTLRAVVRWSWDLLAEPERRLARRLSVFAGSADLTAVERICAPVGADVLDVLTGLVEKSLVESGDGRFRMLETVRAFAAERLAEAGEADEVRRAHAAYLLDLARAGDGGLRGPAQLDWLRRLDAHRADLHAVLRRAVDDGDVGTALRLVAALSFYWWLRGLRGEGAALAARLVDRLNGPPAGLQEEYAVCLLVTALTGAGGARPPDVTPAGMILWELGRPPAYPFLLYLSGTAVGPPSRDWLSTHGVGESRESVLGVDPWSRAIGSVGTGTLAMLDGRYEEARVELSAGLDGFRAIGERWGMILALSSLVEVAYRVGDPSAATAPMAEALRLAGELGSALDTAELLRARAEGRLGAGDLTGAEDDYRRVVEVAQPAGAPELVAAAHLGLGEIARRRGDLEDARRLCEQALAECPTGWFGAEMVRLGALVTLGHVHAAAGEPAAARALFVEVLGATASIWDLPTLAAAVEGLVGPVLRRGEAERAALLLGAVAAVQRDGAPDAASQAPAHAATRERLGAARFDRQFHRGAALDRDEALALLTAA</sequence>
<dbReference type="InterPro" id="IPR036388">
    <property type="entry name" value="WH-like_DNA-bd_sf"/>
</dbReference>
<dbReference type="InterPro" id="IPR058852">
    <property type="entry name" value="HTH_77"/>
</dbReference>
<evidence type="ECO:0000313" key="6">
    <source>
        <dbReference type="Proteomes" id="UP001432190"/>
    </source>
</evidence>
<dbReference type="InterPro" id="IPR049945">
    <property type="entry name" value="AAA_22"/>
</dbReference>
<keyword evidence="2 3" id="KW-0238">DNA-binding</keyword>
<evidence type="ECO:0000259" key="4">
    <source>
        <dbReference type="PROSITE" id="PS51755"/>
    </source>
</evidence>
<keyword evidence="6" id="KW-1185">Reference proteome</keyword>
<dbReference type="InterPro" id="IPR005158">
    <property type="entry name" value="BTAD"/>
</dbReference>
<accession>A0ABZ1SFI3</accession>
<dbReference type="InterPro" id="IPR027417">
    <property type="entry name" value="P-loop_NTPase"/>
</dbReference>
<dbReference type="Pfam" id="PF00486">
    <property type="entry name" value="Trans_reg_C"/>
    <property type="match status" value="1"/>
</dbReference>
<dbReference type="Pfam" id="PF03704">
    <property type="entry name" value="BTAD"/>
    <property type="match status" value="1"/>
</dbReference>
<dbReference type="Gene3D" id="3.40.50.300">
    <property type="entry name" value="P-loop containing nucleotide triphosphate hydrolases"/>
    <property type="match status" value="1"/>
</dbReference>
<reference evidence="5" key="1">
    <citation type="submission" date="2022-10" db="EMBL/GenBank/DDBJ databases">
        <title>The complete genomes of actinobacterial strains from the NBC collection.</title>
        <authorList>
            <person name="Joergensen T.S."/>
            <person name="Alvarez Arevalo M."/>
            <person name="Sterndorff E.B."/>
            <person name="Faurdal D."/>
            <person name="Vuksanovic O."/>
            <person name="Mourched A.-S."/>
            <person name="Charusanti P."/>
            <person name="Shaw S."/>
            <person name="Blin K."/>
            <person name="Weber T."/>
        </authorList>
    </citation>
    <scope>NUCLEOTIDE SEQUENCE</scope>
    <source>
        <strain evidence="5">NBC_00256</strain>
    </source>
</reference>
<dbReference type="InterPro" id="IPR001867">
    <property type="entry name" value="OmpR/PhoB-type_DNA-bd"/>
</dbReference>
<dbReference type="EMBL" id="CP108084">
    <property type="protein sequence ID" value="WUP52753.1"/>
    <property type="molecule type" value="Genomic_DNA"/>
</dbReference>
<dbReference type="SUPFAM" id="SSF48452">
    <property type="entry name" value="TPR-like"/>
    <property type="match status" value="2"/>
</dbReference>
<organism evidence="5 6">
    <name type="scientific">Micromonospora globbae</name>
    <dbReference type="NCBI Taxonomy" id="1894969"/>
    <lineage>
        <taxon>Bacteria</taxon>
        <taxon>Bacillati</taxon>
        <taxon>Actinomycetota</taxon>
        <taxon>Actinomycetes</taxon>
        <taxon>Micromonosporales</taxon>
        <taxon>Micromonosporaceae</taxon>
        <taxon>Micromonospora</taxon>
    </lineage>
</organism>
<dbReference type="SMART" id="SM00028">
    <property type="entry name" value="TPR"/>
    <property type="match status" value="2"/>
</dbReference>
<dbReference type="Gene3D" id="1.10.10.10">
    <property type="entry name" value="Winged helix-like DNA-binding domain superfamily/Winged helix DNA-binding domain"/>
    <property type="match status" value="1"/>
</dbReference>
<evidence type="ECO:0000313" key="5">
    <source>
        <dbReference type="EMBL" id="WUP52753.1"/>
    </source>
</evidence>
<evidence type="ECO:0000256" key="1">
    <source>
        <dbReference type="ARBA" id="ARBA00005820"/>
    </source>
</evidence>
<comment type="similarity">
    <text evidence="1">Belongs to the AfsR/DnrI/RedD regulatory family.</text>
</comment>
<dbReference type="PANTHER" id="PTHR47691">
    <property type="entry name" value="REGULATOR-RELATED"/>
    <property type="match status" value="1"/>
</dbReference>
<dbReference type="SUPFAM" id="SSF46894">
    <property type="entry name" value="C-terminal effector domain of the bipartite response regulators"/>
    <property type="match status" value="1"/>
</dbReference>
<name>A0ABZ1SFI3_9ACTN</name>
<dbReference type="Gene3D" id="1.25.40.10">
    <property type="entry name" value="Tetratricopeptide repeat domain"/>
    <property type="match status" value="2"/>
</dbReference>
<feature type="DNA-binding region" description="OmpR/PhoB-type" evidence="3">
    <location>
        <begin position="1"/>
        <end position="96"/>
    </location>
</feature>
<protein>
    <submittedName>
        <fullName evidence="5">Winged helix-turn-helix domain-containing protein</fullName>
    </submittedName>
</protein>
<dbReference type="PANTHER" id="PTHR47691:SF3">
    <property type="entry name" value="HTH-TYPE TRANSCRIPTIONAL REGULATOR RV0890C-RELATED"/>
    <property type="match status" value="1"/>
</dbReference>
<dbReference type="CDD" id="cd15831">
    <property type="entry name" value="BTAD"/>
    <property type="match status" value="1"/>
</dbReference>
<dbReference type="SMART" id="SM00862">
    <property type="entry name" value="Trans_reg_C"/>
    <property type="match status" value="1"/>
</dbReference>
<feature type="domain" description="OmpR/PhoB-type" evidence="4">
    <location>
        <begin position="1"/>
        <end position="96"/>
    </location>
</feature>
<dbReference type="SUPFAM" id="SSF52540">
    <property type="entry name" value="P-loop containing nucleoside triphosphate hydrolases"/>
    <property type="match status" value="1"/>
</dbReference>
<evidence type="ECO:0000256" key="3">
    <source>
        <dbReference type="PROSITE-ProRule" id="PRU01091"/>
    </source>
</evidence>
<dbReference type="InterPro" id="IPR019734">
    <property type="entry name" value="TPR_rpt"/>
</dbReference>
<dbReference type="Pfam" id="PF25872">
    <property type="entry name" value="HTH_77"/>
    <property type="match status" value="1"/>
</dbReference>
<gene>
    <name evidence="5" type="ORF">OG994_15075</name>
</gene>
<dbReference type="PROSITE" id="PS51755">
    <property type="entry name" value="OMPR_PHOB"/>
    <property type="match status" value="1"/>
</dbReference>
<dbReference type="Proteomes" id="UP001432190">
    <property type="component" value="Chromosome"/>
</dbReference>
<evidence type="ECO:0000256" key="2">
    <source>
        <dbReference type="ARBA" id="ARBA00023125"/>
    </source>
</evidence>
<proteinExistence type="inferred from homology"/>
<dbReference type="InterPro" id="IPR011990">
    <property type="entry name" value="TPR-like_helical_dom_sf"/>
</dbReference>
<dbReference type="InterPro" id="IPR016032">
    <property type="entry name" value="Sig_transdc_resp-reg_C-effctor"/>
</dbReference>
<dbReference type="RefSeq" id="WP_328853618.1">
    <property type="nucleotide sequence ID" value="NZ_CP108084.1"/>
</dbReference>
<dbReference type="Pfam" id="PF13401">
    <property type="entry name" value="AAA_22"/>
    <property type="match status" value="1"/>
</dbReference>
<dbReference type="PRINTS" id="PR00364">
    <property type="entry name" value="DISEASERSIST"/>
</dbReference>
<dbReference type="SMART" id="SM01043">
    <property type="entry name" value="BTAD"/>
    <property type="match status" value="1"/>
</dbReference>